<evidence type="ECO:0000313" key="2">
    <source>
        <dbReference type="Proteomes" id="UP000644699"/>
    </source>
</evidence>
<proteinExistence type="predicted"/>
<dbReference type="EMBL" id="BMIQ01000012">
    <property type="protein sequence ID" value="GGE23443.1"/>
    <property type="molecule type" value="Genomic_DNA"/>
</dbReference>
<protein>
    <submittedName>
        <fullName evidence="1">Uncharacterized protein</fullName>
    </submittedName>
</protein>
<name>A0A917ECD3_9HYPH</name>
<keyword evidence="2" id="KW-1185">Reference proteome</keyword>
<comment type="caution">
    <text evidence="1">The sequence shown here is derived from an EMBL/GenBank/DDBJ whole genome shotgun (WGS) entry which is preliminary data.</text>
</comment>
<reference evidence="1" key="1">
    <citation type="journal article" date="2014" name="Int. J. Syst. Evol. Microbiol.">
        <title>Complete genome sequence of Corynebacterium casei LMG S-19264T (=DSM 44701T), isolated from a smear-ripened cheese.</title>
        <authorList>
            <consortium name="US DOE Joint Genome Institute (JGI-PGF)"/>
            <person name="Walter F."/>
            <person name="Albersmeier A."/>
            <person name="Kalinowski J."/>
            <person name="Ruckert C."/>
        </authorList>
    </citation>
    <scope>NUCLEOTIDE SEQUENCE</scope>
    <source>
        <strain evidence="1">CGMCC 1.15367</strain>
    </source>
</reference>
<accession>A0A917ECD3</accession>
<sequence>MSTIPAPSPPRRRIRRNAPDRYLSADGLYARLAYLQDFIRHAQHHFPAPPPSDFTDPIPNFLLVGAEHGPITAVELDMRGGHQMVGISIHGRNLRWLHPLDYVAVSLVTAYGVPLTLQKTGGGFDYPRFRAFMPAAKGRNIYLLRALADAPPWLVASHLEPIADLNEAASRVDHHYLGRDAIRLRSVREVREEGKESRVPRLGRQALIDAAAHYYGLHADKAEFHPASEVYRMMVEAAFTLADWRHGRADGKPVAATAFDRIAGVSLPTAA</sequence>
<dbReference type="Proteomes" id="UP000644699">
    <property type="component" value="Unassembled WGS sequence"/>
</dbReference>
<dbReference type="AlphaFoldDB" id="A0A917ECD3"/>
<gene>
    <name evidence="1" type="ORF">GCM10011390_48590</name>
</gene>
<dbReference type="RefSeq" id="WP_188913169.1">
    <property type="nucleotide sequence ID" value="NZ_BMIQ01000012.1"/>
</dbReference>
<reference evidence="1" key="2">
    <citation type="submission" date="2020-09" db="EMBL/GenBank/DDBJ databases">
        <authorList>
            <person name="Sun Q."/>
            <person name="Zhou Y."/>
        </authorList>
    </citation>
    <scope>NUCLEOTIDE SEQUENCE</scope>
    <source>
        <strain evidence="1">CGMCC 1.15367</strain>
    </source>
</reference>
<evidence type="ECO:0000313" key="1">
    <source>
        <dbReference type="EMBL" id="GGE23443.1"/>
    </source>
</evidence>
<organism evidence="1 2">
    <name type="scientific">Aureimonas endophytica</name>
    <dbReference type="NCBI Taxonomy" id="2027858"/>
    <lineage>
        <taxon>Bacteria</taxon>
        <taxon>Pseudomonadati</taxon>
        <taxon>Pseudomonadota</taxon>
        <taxon>Alphaproteobacteria</taxon>
        <taxon>Hyphomicrobiales</taxon>
        <taxon>Aurantimonadaceae</taxon>
        <taxon>Aureimonas</taxon>
    </lineage>
</organism>